<name>A0A815T9N3_9BILA</name>
<dbReference type="Proteomes" id="UP000681722">
    <property type="component" value="Unassembled WGS sequence"/>
</dbReference>
<organism evidence="1 3">
    <name type="scientific">Didymodactylos carnosus</name>
    <dbReference type="NCBI Taxonomy" id="1234261"/>
    <lineage>
        <taxon>Eukaryota</taxon>
        <taxon>Metazoa</taxon>
        <taxon>Spiralia</taxon>
        <taxon>Gnathifera</taxon>
        <taxon>Rotifera</taxon>
        <taxon>Eurotatoria</taxon>
        <taxon>Bdelloidea</taxon>
        <taxon>Philodinida</taxon>
        <taxon>Philodinidae</taxon>
        <taxon>Didymodactylos</taxon>
    </lineage>
</organism>
<dbReference type="EMBL" id="CAJOBC010088085">
    <property type="protein sequence ID" value="CAF4364383.1"/>
    <property type="molecule type" value="Genomic_DNA"/>
</dbReference>
<accession>A0A815T9N3</accession>
<dbReference type="EMBL" id="CAJNOQ010022562">
    <property type="protein sequence ID" value="CAF1502798.1"/>
    <property type="molecule type" value="Genomic_DNA"/>
</dbReference>
<dbReference type="Proteomes" id="UP000663829">
    <property type="component" value="Unassembled WGS sequence"/>
</dbReference>
<evidence type="ECO:0000313" key="1">
    <source>
        <dbReference type="EMBL" id="CAF1502798.1"/>
    </source>
</evidence>
<evidence type="ECO:0000313" key="3">
    <source>
        <dbReference type="Proteomes" id="UP000663829"/>
    </source>
</evidence>
<keyword evidence="3" id="KW-1185">Reference proteome</keyword>
<comment type="caution">
    <text evidence="1">The sequence shown here is derived from an EMBL/GenBank/DDBJ whole genome shotgun (WGS) entry which is preliminary data.</text>
</comment>
<proteinExistence type="predicted"/>
<sequence>VVTVPGLARKLWFLDLDKNFFDRNWNGDLDRDWVENPDRDRGQNLFLTEPQRTRFY</sequence>
<gene>
    <name evidence="1" type="ORF">GPM918_LOCUS36761</name>
    <name evidence="2" type="ORF">SRO942_LOCUS37511</name>
</gene>
<protein>
    <submittedName>
        <fullName evidence="1">Uncharacterized protein</fullName>
    </submittedName>
</protein>
<feature type="non-terminal residue" evidence="1">
    <location>
        <position position="1"/>
    </location>
</feature>
<evidence type="ECO:0000313" key="2">
    <source>
        <dbReference type="EMBL" id="CAF4364383.1"/>
    </source>
</evidence>
<reference evidence="1" key="1">
    <citation type="submission" date="2021-02" db="EMBL/GenBank/DDBJ databases">
        <authorList>
            <person name="Nowell W R."/>
        </authorList>
    </citation>
    <scope>NUCLEOTIDE SEQUENCE</scope>
</reference>
<dbReference type="AlphaFoldDB" id="A0A815T9N3"/>